<dbReference type="STRING" id="450851.PHZ_c0909"/>
<sequence>MSVSRRRFLGFAATSVAFAGLSHAFAQGTPEASRGEAIGYGDLVPDPAGVFDLPPGFSYKVVSEFGQPMDDGLLTPGRMDGMGAFPAGEGRVALVRNHEVYPADLERSAFGRDGALAGRIDPARVFDRIGDRPFAGGTTTLVWDVREGRLVSHHLSLAGTMLNCAGGVTPEGSWLTCEETVQKAGSQGAKDHGWVFEVPSAARVLVDPQPIKAMGRFRHEATATDPRTGVVYLTEDIGDGLIYRYLPNDRARLLAGGRLQALGFKGGGDPRNWDEAWWAQGDWREVVWVDVDEVENPNDDLRKRGQEKGAAPFARGEGLFFGDGELFVACTSAGREKLGHILRYVPSPAEGQPGEADRPGRLQLFVEPQDASVMSMADNLAVAPWGHLFVCEDKGLGRNQLRAVTPEGRVYTFGRNARPPRLPQPVNTELAGVCFSPDGSTLFVNLYSPGTTLAITGPWKDLRA</sequence>
<protein>
    <recommendedName>
        <fullName evidence="4">Phosphatase</fullName>
    </recommendedName>
</protein>
<evidence type="ECO:0000313" key="2">
    <source>
        <dbReference type="EMBL" id="ACG77323.1"/>
    </source>
</evidence>
<evidence type="ECO:0000256" key="1">
    <source>
        <dbReference type="SAM" id="SignalP"/>
    </source>
</evidence>
<feature type="chain" id="PRO_5002822169" description="Phosphatase" evidence="1">
    <location>
        <begin position="27"/>
        <end position="464"/>
    </location>
</feature>
<dbReference type="eggNOG" id="COG3211">
    <property type="taxonomic scope" value="Bacteria"/>
</dbReference>
<dbReference type="PANTHER" id="PTHR35399">
    <property type="entry name" value="SLR8030 PROTEIN"/>
    <property type="match status" value="1"/>
</dbReference>
<organism evidence="2 3">
    <name type="scientific">Phenylobacterium zucineum (strain HLK1)</name>
    <dbReference type="NCBI Taxonomy" id="450851"/>
    <lineage>
        <taxon>Bacteria</taxon>
        <taxon>Pseudomonadati</taxon>
        <taxon>Pseudomonadota</taxon>
        <taxon>Alphaproteobacteria</taxon>
        <taxon>Caulobacterales</taxon>
        <taxon>Caulobacteraceae</taxon>
        <taxon>Phenylobacterium</taxon>
    </lineage>
</organism>
<feature type="signal peptide" evidence="1">
    <location>
        <begin position="1"/>
        <end position="26"/>
    </location>
</feature>
<reference evidence="2 3" key="1">
    <citation type="journal article" date="2008" name="BMC Genomics">
        <title>Complete genome of Phenylobacterium zucineum - a novel facultative intracellular bacterium isolated from human erythroleukemia cell line K562.</title>
        <authorList>
            <person name="Luo Y."/>
            <person name="Xu X."/>
            <person name="Ding Z."/>
            <person name="Liu Z."/>
            <person name="Zhang B."/>
            <person name="Yan Z."/>
            <person name="Sun J."/>
            <person name="Hu S."/>
            <person name="Hu X."/>
        </authorList>
    </citation>
    <scope>NUCLEOTIDE SEQUENCE [LARGE SCALE GENOMIC DNA]</scope>
    <source>
        <strain evidence="2 3">HLK1</strain>
    </source>
</reference>
<dbReference type="PANTHER" id="PTHR35399:SF4">
    <property type="entry name" value="MEMBRANE PROTEIN"/>
    <property type="match status" value="1"/>
</dbReference>
<dbReference type="OrthoDB" id="9801383at2"/>
<evidence type="ECO:0008006" key="4">
    <source>
        <dbReference type="Google" id="ProtNLM"/>
    </source>
</evidence>
<keyword evidence="1" id="KW-0732">Signal</keyword>
<dbReference type="HOGENOM" id="CLU_045986_1_0_5"/>
<dbReference type="KEGG" id="pzu:PHZ_c0909"/>
<dbReference type="PROSITE" id="PS51318">
    <property type="entry name" value="TAT"/>
    <property type="match status" value="1"/>
</dbReference>
<proteinExistence type="predicted"/>
<dbReference type="AlphaFoldDB" id="B4RGV7"/>
<dbReference type="RefSeq" id="WP_012521471.1">
    <property type="nucleotide sequence ID" value="NC_011144.1"/>
</dbReference>
<evidence type="ECO:0000313" key="3">
    <source>
        <dbReference type="Proteomes" id="UP000001868"/>
    </source>
</evidence>
<gene>
    <name evidence="2" type="ordered locus">PHZ_c0909</name>
</gene>
<dbReference type="EMBL" id="CP000747">
    <property type="protein sequence ID" value="ACG77323.1"/>
    <property type="molecule type" value="Genomic_DNA"/>
</dbReference>
<keyword evidence="3" id="KW-1185">Reference proteome</keyword>
<dbReference type="InterPro" id="IPR008557">
    <property type="entry name" value="PhoX"/>
</dbReference>
<dbReference type="InterPro" id="IPR006311">
    <property type="entry name" value="TAT_signal"/>
</dbReference>
<accession>B4RGV7</accession>
<name>B4RGV7_PHEZH</name>
<dbReference type="Pfam" id="PF05787">
    <property type="entry name" value="PhoX"/>
    <property type="match status" value="1"/>
</dbReference>
<dbReference type="Proteomes" id="UP000001868">
    <property type="component" value="Chromosome"/>
</dbReference>
<dbReference type="SUPFAM" id="SSF63829">
    <property type="entry name" value="Calcium-dependent phosphotriesterase"/>
    <property type="match status" value="1"/>
</dbReference>